<reference evidence="4 5" key="1">
    <citation type="submission" date="2022-01" db="EMBL/GenBank/DDBJ databases">
        <title>A chromosomal length assembly of Cordylochernes scorpioides.</title>
        <authorList>
            <person name="Zeh D."/>
            <person name="Zeh J."/>
        </authorList>
    </citation>
    <scope>NUCLEOTIDE SEQUENCE [LARGE SCALE GENOMIC DNA]</scope>
    <source>
        <strain evidence="4">IN4F17</strain>
        <tissue evidence="4">Whole Body</tissue>
    </source>
</reference>
<protein>
    <submittedName>
        <fullName evidence="4">PGBD5</fullName>
    </submittedName>
</protein>
<evidence type="ECO:0000313" key="5">
    <source>
        <dbReference type="Proteomes" id="UP001235939"/>
    </source>
</evidence>
<dbReference type="PANTHER" id="PTHR46599:SF3">
    <property type="entry name" value="PIGGYBAC TRANSPOSABLE ELEMENT-DERIVED PROTEIN 4"/>
    <property type="match status" value="1"/>
</dbReference>
<dbReference type="PANTHER" id="PTHR46599">
    <property type="entry name" value="PIGGYBAC TRANSPOSABLE ELEMENT-DERIVED PROTEIN 4"/>
    <property type="match status" value="1"/>
</dbReference>
<dbReference type="Pfam" id="PF13843">
    <property type="entry name" value="DDE_Tnp_1_7"/>
    <property type="match status" value="1"/>
</dbReference>
<feature type="compositionally biased region" description="Basic residues" evidence="1">
    <location>
        <begin position="56"/>
        <end position="66"/>
    </location>
</feature>
<dbReference type="Pfam" id="PF13842">
    <property type="entry name" value="zf-Tnp_2"/>
    <property type="match status" value="1"/>
</dbReference>
<organism evidence="4 5">
    <name type="scientific">Cordylochernes scorpioides</name>
    <dbReference type="NCBI Taxonomy" id="51811"/>
    <lineage>
        <taxon>Eukaryota</taxon>
        <taxon>Metazoa</taxon>
        <taxon>Ecdysozoa</taxon>
        <taxon>Arthropoda</taxon>
        <taxon>Chelicerata</taxon>
        <taxon>Arachnida</taxon>
        <taxon>Pseudoscorpiones</taxon>
        <taxon>Cheliferoidea</taxon>
        <taxon>Chernetidae</taxon>
        <taxon>Cordylochernes</taxon>
    </lineage>
</organism>
<evidence type="ECO:0000259" key="2">
    <source>
        <dbReference type="Pfam" id="PF13842"/>
    </source>
</evidence>
<sequence length="750" mass="87142">MELYEPSTSRGSSTLSDEFREVNEYVYDSGSEMDDEDESDDDDDEHLDSEPEKDRSKRARGKRKKGVNWEGKDGRPPLPPFNGCPGINIPSPSTPFDAFKIFFTEEILAKITQETNHYAKNIIAREKKKDAIKPHSNMAKWSDVTLAQMKLFFCVIIHMSLVQKPALKDYWSGCRLMKTTFCQSIQMSRSCFFRILSMLHLCDNSKYIGRGKPGHDKLFKIRPVLDPLLSSFGETYTPQKNLTIDEAMYLFRGQVTFGASVREKPHKNEMKIFQLRESESGYVYNLEIITSMDPHRTSTTDYALKIVDSLAGKFYDQGYVIYFNNQWFSSPEVFDRLWKNKTLAVGLVRPSRKILPKLFYAKKLNRGEMIMRRRKHLLLLKWKESRNFVLLSTLHEGKLLRSRGDQRKPDVFVDYNKWKGGVSRSDQIMAYYSFTRKTLKWWKKLFFHLFGLCFVNGNLIYNKANPASRMNLKEFYMAVGESLLKEAIEGLVDARVDSGDKVEIERLLGRHFPQKIIIKEGSVVWRNCKVCLDCSRHQTGKAARKETHFECKQCSVSLCIGDCFEKYHTQSEYWLSDRSMHPDHNTGQLRCLIRMDVLFWIDVCYIEGCKDGRAYMVRRMSNSCRGRRKRSGRRTKLRGGLQANCCLKRLDCCLPPTPVYLLEDSRRFYELLSPVLLLFSFIVLQLLMSTCDRSLEAQVVSANPWQLKLPRKEPMSPSLPGIRMGTNFQYVFFQQNNNSTEATYKVAYIL</sequence>
<feature type="region of interest" description="Disordered" evidence="1">
    <location>
        <begin position="1"/>
        <end position="78"/>
    </location>
</feature>
<dbReference type="InterPro" id="IPR032718">
    <property type="entry name" value="PGBD4_Znf_C"/>
</dbReference>
<evidence type="ECO:0000259" key="3">
    <source>
        <dbReference type="Pfam" id="PF13843"/>
    </source>
</evidence>
<name>A0ABY6KKY9_9ARAC</name>
<evidence type="ECO:0000256" key="1">
    <source>
        <dbReference type="SAM" id="MobiDB-lite"/>
    </source>
</evidence>
<gene>
    <name evidence="4" type="ORF">LAZ67_5004432</name>
</gene>
<accession>A0ABY6KKY9</accession>
<proteinExistence type="predicted"/>
<feature type="domain" description="PiggyBac transposable element-derived protein 4 C-terminal zinc-finger" evidence="2">
    <location>
        <begin position="517"/>
        <end position="568"/>
    </location>
</feature>
<feature type="domain" description="PiggyBac transposable element-derived protein" evidence="3">
    <location>
        <begin position="94"/>
        <end position="457"/>
    </location>
</feature>
<dbReference type="InterPro" id="IPR029526">
    <property type="entry name" value="PGBD"/>
</dbReference>
<evidence type="ECO:0000313" key="4">
    <source>
        <dbReference type="EMBL" id="UYV68477.1"/>
    </source>
</evidence>
<feature type="compositionally biased region" description="Polar residues" evidence="1">
    <location>
        <begin position="1"/>
        <end position="16"/>
    </location>
</feature>
<keyword evidence="5" id="KW-1185">Reference proteome</keyword>
<feature type="compositionally biased region" description="Acidic residues" evidence="1">
    <location>
        <begin position="31"/>
        <end position="47"/>
    </location>
</feature>
<dbReference type="Proteomes" id="UP001235939">
    <property type="component" value="Chromosome 05"/>
</dbReference>
<dbReference type="EMBL" id="CP092867">
    <property type="protein sequence ID" value="UYV68477.1"/>
    <property type="molecule type" value="Genomic_DNA"/>
</dbReference>